<organism evidence="3">
    <name type="scientific">Hexamita inflata</name>
    <dbReference type="NCBI Taxonomy" id="28002"/>
    <lineage>
        <taxon>Eukaryota</taxon>
        <taxon>Metamonada</taxon>
        <taxon>Diplomonadida</taxon>
        <taxon>Hexamitidae</taxon>
        <taxon>Hexamitinae</taxon>
        <taxon>Hexamita</taxon>
    </lineage>
</organism>
<dbReference type="PROSITE" id="PS51450">
    <property type="entry name" value="LRR"/>
    <property type="match status" value="17"/>
</dbReference>
<dbReference type="InterPro" id="IPR050836">
    <property type="entry name" value="SDS22/Internalin_LRR"/>
</dbReference>
<dbReference type="EMBL" id="CATOUU010000077">
    <property type="protein sequence ID" value="CAI9915781.1"/>
    <property type="molecule type" value="Genomic_DNA"/>
</dbReference>
<gene>
    <name evidence="3" type="ORF">HINF_LOCUS3426</name>
    <name evidence="4" type="ORF">HINF_LOCUS60314</name>
</gene>
<dbReference type="SMART" id="SM00365">
    <property type="entry name" value="LRR_SD22"/>
    <property type="match status" value="23"/>
</dbReference>
<evidence type="ECO:0000256" key="1">
    <source>
        <dbReference type="ARBA" id="ARBA00022614"/>
    </source>
</evidence>
<dbReference type="Proteomes" id="UP001642409">
    <property type="component" value="Unassembled WGS sequence"/>
</dbReference>
<keyword evidence="5" id="KW-1185">Reference proteome</keyword>
<dbReference type="PANTHER" id="PTHR46652:SF3">
    <property type="entry name" value="LEUCINE-RICH REPEAT-CONTAINING PROTEIN 9"/>
    <property type="match status" value="1"/>
</dbReference>
<dbReference type="InterPro" id="IPR001611">
    <property type="entry name" value="Leu-rich_rpt"/>
</dbReference>
<dbReference type="SMART" id="SM00369">
    <property type="entry name" value="LRR_TYP"/>
    <property type="match status" value="15"/>
</dbReference>
<accession>A0AA86NAS8</accession>
<evidence type="ECO:0000256" key="2">
    <source>
        <dbReference type="ARBA" id="ARBA00022737"/>
    </source>
</evidence>
<dbReference type="InterPro" id="IPR025875">
    <property type="entry name" value="Leu-rich_rpt_4"/>
</dbReference>
<proteinExistence type="predicted"/>
<evidence type="ECO:0000313" key="4">
    <source>
        <dbReference type="EMBL" id="CAL6081375.1"/>
    </source>
</evidence>
<dbReference type="EMBL" id="CAXDID020000352">
    <property type="protein sequence ID" value="CAL6081375.1"/>
    <property type="molecule type" value="Genomic_DNA"/>
</dbReference>
<dbReference type="SUPFAM" id="SSF52058">
    <property type="entry name" value="L domain-like"/>
    <property type="match status" value="3"/>
</dbReference>
<reference evidence="4 5" key="2">
    <citation type="submission" date="2024-07" db="EMBL/GenBank/DDBJ databases">
        <authorList>
            <person name="Akdeniz Z."/>
        </authorList>
    </citation>
    <scope>NUCLEOTIDE SEQUENCE [LARGE SCALE GENOMIC DNA]</scope>
</reference>
<evidence type="ECO:0000313" key="5">
    <source>
        <dbReference type="Proteomes" id="UP001642409"/>
    </source>
</evidence>
<reference evidence="3" key="1">
    <citation type="submission" date="2023-06" db="EMBL/GenBank/DDBJ databases">
        <authorList>
            <person name="Kurt Z."/>
        </authorList>
    </citation>
    <scope>NUCLEOTIDE SEQUENCE</scope>
</reference>
<dbReference type="Pfam" id="PF13516">
    <property type="entry name" value="LRR_6"/>
    <property type="match status" value="2"/>
</dbReference>
<dbReference type="Pfam" id="PF13855">
    <property type="entry name" value="LRR_8"/>
    <property type="match status" value="1"/>
</dbReference>
<keyword evidence="1" id="KW-0433">Leucine-rich repeat</keyword>
<dbReference type="Gene3D" id="3.80.10.10">
    <property type="entry name" value="Ribonuclease Inhibitor"/>
    <property type="match status" value="5"/>
</dbReference>
<name>A0AA86NAS8_9EUKA</name>
<protein>
    <submittedName>
        <fullName evidence="3">Leucine-rich repeat domain-containing protein</fullName>
    </submittedName>
    <submittedName>
        <fullName evidence="4">Leucine-rich_repeat domain-containing protein</fullName>
    </submittedName>
</protein>
<sequence length="1395" mass="159792">MKPTDNKMQQPYTISGETKFTDNEVREATRFEAEHQTLEQVDKIPTHATSLVIVCSRLCSTQGINLHVNITHLDLRGNFLQTVDLKDLVNLEYADLSANFLKEVDSISGNRKVKTLKLASNEVKNINFIATLPQLKEFTIDDNIVQDLEPLYKYPNFSPQWASIQKTARLDNENARIAFWRCVNIMVVRYRDRVEFKQEHYVLSIANDQELIETLFLDYLKVTQVFVSHCHNISFTEVPKLLKQLWICSSEIKSLSGLENMNQLERLTLRQCSLSRIQDQLKVTKELQNLRYLDVAQNDIDNSECICNERLTSLNASQNKLKSLNGFVNLTNLSSLDVSGNQLESVEELAYLTNLKELNISFNAIKSIQTLHRLVKLTYFNLVCNKVLDIETCLRMKGLLDLRTKNNFILNSYVLLEHTNFREAWLSEQLTPDTNDKEAQKLEDQGKNSNMIEKYKNQVKNNSLEVRNDQYVRSLKFSDFIGVTKELSISQCKNVSFEVVPVLVQSLKVNSSGLQKILGLEHITQITSLELSDNLLEDVIEIQELTKLTRLVLSNNRISRLHWIKALKQLKYLDLQNNRFVSVECLKDVQSLSEVFIQGNMVQDTDYLRLLKNFSEKWISPQKEFGAKDVEYYLGSNNSPQTVQQCTARLNGAKKYIPVALKYQNNVTDSKLVIENDQSTLDLAFISFVSDLANQKIDSVSVNNCPSVLCNIDHPIQFLSITNSKLKVINLTATSIVHLDLGFNSLEDVSSISLLTNLQKLVLRDNLLSKLDCLKTLTKLVHLDVRNNKLLYINFIKNIASLTELLIDGNCICNLNCVVEHPKCSNCLSAQRDPILDDVQKYLGPCTKQQVDAEMQVVQKKIKQRDAMPHYKYAVKLQKYVKTKTWITVFNVSLTQLDSIYQIGNCEMEWFGRNRRIECDPQNRETVQNKIRAINAKLKLEVGEFRYFKIEKDEEIQNLSFVNAFNLHKLVLDSCKNVKFQGVANVKVLQVTSNQIQNIDSLKELVNLTNINLSRNQIKNVDSLKKLVNLTSINLSCNHNLNLDSLKGLVNLTSIDLSSNQIKNLDSLKGLVNLTSINLSSNQIQNVDYLKRLVNLTSIDLQNNRIENVDSLEGLVDLTSIDFSRNKIENVDSLKGLVNLTSINLSWNHIQNVDLLKGLVNLTSIDFSRNKIENVDSLKGLVNLTSINLSWNQIQNVDLLKGLVNLTSINLFSNNIENVEPLKGLVNLKELNLEFNNIKDFSPIQNHPNFEKYSTSTGYINKSAQEMKEFKTKKKGQDTPIIDYNVQEEDNMSPPGFEPEINQTILQLKEIMKGNNIEYALFINELTKQNNIISERELIQIILQIGLQQQYSKIQLSNENWYVLVLNQQTNIGNIHTIMTQQQYLDIIYYILRLN</sequence>
<comment type="caution">
    <text evidence="3">The sequence shown here is derived from an EMBL/GenBank/DDBJ whole genome shotgun (WGS) entry which is preliminary data.</text>
</comment>
<dbReference type="InterPro" id="IPR032675">
    <property type="entry name" value="LRR_dom_sf"/>
</dbReference>
<evidence type="ECO:0000313" key="3">
    <source>
        <dbReference type="EMBL" id="CAI9915781.1"/>
    </source>
</evidence>
<keyword evidence="2" id="KW-0677">Repeat</keyword>
<dbReference type="Pfam" id="PF12799">
    <property type="entry name" value="LRR_4"/>
    <property type="match status" value="4"/>
</dbReference>
<dbReference type="InterPro" id="IPR003591">
    <property type="entry name" value="Leu-rich_rpt_typical-subtyp"/>
</dbReference>
<dbReference type="PANTHER" id="PTHR46652">
    <property type="entry name" value="LEUCINE-RICH REPEAT AND IQ DOMAIN-CONTAINING PROTEIN 1-RELATED"/>
    <property type="match status" value="1"/>
</dbReference>